<protein>
    <recommendedName>
        <fullName evidence="9">Lipoprotein signal peptidase</fullName>
        <ecNumber evidence="9">3.4.23.36</ecNumber>
    </recommendedName>
    <alternativeName>
        <fullName evidence="9">Prolipoprotein signal peptidase</fullName>
    </alternativeName>
    <alternativeName>
        <fullName evidence="9">Signal peptidase II</fullName>
        <shortName evidence="9">SPase II</shortName>
    </alternativeName>
</protein>
<evidence type="ECO:0000256" key="4">
    <source>
        <dbReference type="ARBA" id="ARBA00022692"/>
    </source>
</evidence>
<dbReference type="UniPathway" id="UPA00665"/>
<comment type="pathway">
    <text evidence="9">Protein modification; lipoprotein biosynthesis (signal peptide cleavage).</text>
</comment>
<dbReference type="EMBL" id="RBLG01000001">
    <property type="protein sequence ID" value="RKS55615.1"/>
    <property type="molecule type" value="Genomic_DNA"/>
</dbReference>
<keyword evidence="3 9" id="KW-0645">Protease</keyword>
<comment type="subcellular location">
    <subcellularLocation>
        <location evidence="9">Cell membrane</location>
        <topology evidence="9">Multi-pass membrane protein</topology>
    </subcellularLocation>
</comment>
<evidence type="ECO:0000256" key="3">
    <source>
        <dbReference type="ARBA" id="ARBA00022670"/>
    </source>
</evidence>
<dbReference type="EC" id="3.4.23.36" evidence="9"/>
<keyword evidence="4 9" id="KW-0812">Transmembrane</keyword>
<evidence type="ECO:0000313" key="12">
    <source>
        <dbReference type="Proteomes" id="UP000276282"/>
    </source>
</evidence>
<dbReference type="GO" id="GO:0006508">
    <property type="term" value="P:proteolysis"/>
    <property type="evidence" value="ECO:0007669"/>
    <property type="project" value="UniProtKB-KW"/>
</dbReference>
<dbReference type="NCBIfam" id="NF011369">
    <property type="entry name" value="PRK14788.1"/>
    <property type="match status" value="1"/>
</dbReference>
<keyword evidence="7 9" id="KW-1133">Transmembrane helix</keyword>
<comment type="catalytic activity">
    <reaction evidence="9">
        <text>Release of signal peptides from bacterial membrane prolipoproteins. Hydrolyzes -Xaa-Yaa-Zaa-|-(S,diacylglyceryl)Cys-, in which Xaa is hydrophobic (preferably Leu), and Yaa (Ala or Ser) and Zaa (Gly or Ala) have small, neutral side chains.</text>
        <dbReference type="EC" id="3.4.23.36"/>
    </reaction>
</comment>
<comment type="similarity">
    <text evidence="1 9 10">Belongs to the peptidase A8 family.</text>
</comment>
<evidence type="ECO:0000256" key="10">
    <source>
        <dbReference type="RuleBase" id="RU004181"/>
    </source>
</evidence>
<evidence type="ECO:0000313" key="11">
    <source>
        <dbReference type="EMBL" id="RKS55615.1"/>
    </source>
</evidence>
<sequence>MRFRKALGDTKTIMKKRNIVLLILLLLAIDQAIKIYVKTHFYYGEEYYVFGQNWFRLHFLENPGMAWGLKFGEGYLAKVVLILFRLAAIVWGTFYIKKMISKGYAKIFIICAAFIYAGALGNLIDGAFYGIIFEKSDPALQNIAKIFPSGGGYSGFLNGNVVDMWFFPIIDTRLPDWLPQWGGNKFTFFDPVFNTADVWISTGVISLLIFQNKRRKDLKISNKKKSKYIEGNGTVLNNDQ</sequence>
<accession>A0A495PWT7</accession>
<dbReference type="GO" id="GO:0004190">
    <property type="term" value="F:aspartic-type endopeptidase activity"/>
    <property type="evidence" value="ECO:0007669"/>
    <property type="project" value="UniProtKB-UniRule"/>
</dbReference>
<comment type="function">
    <text evidence="9">This protein specifically catalyzes the removal of signal peptides from prolipoproteins.</text>
</comment>
<keyword evidence="2 9" id="KW-1003">Cell membrane</keyword>
<keyword evidence="8 9" id="KW-0472">Membrane</keyword>
<evidence type="ECO:0000256" key="9">
    <source>
        <dbReference type="HAMAP-Rule" id="MF_00161"/>
    </source>
</evidence>
<evidence type="ECO:0000256" key="7">
    <source>
        <dbReference type="ARBA" id="ARBA00022989"/>
    </source>
</evidence>
<name>A0A495PWT7_9FLAO</name>
<dbReference type="Pfam" id="PF01252">
    <property type="entry name" value="Peptidase_A8"/>
    <property type="match status" value="1"/>
</dbReference>
<organism evidence="11 12">
    <name type="scientific">Gillisia mitskevichiae</name>
    <dbReference type="NCBI Taxonomy" id="270921"/>
    <lineage>
        <taxon>Bacteria</taxon>
        <taxon>Pseudomonadati</taxon>
        <taxon>Bacteroidota</taxon>
        <taxon>Flavobacteriia</taxon>
        <taxon>Flavobacteriales</taxon>
        <taxon>Flavobacteriaceae</taxon>
        <taxon>Gillisia</taxon>
    </lineage>
</organism>
<keyword evidence="12" id="KW-1185">Reference proteome</keyword>
<feature type="active site" evidence="9">
    <location>
        <position position="163"/>
    </location>
</feature>
<evidence type="ECO:0000256" key="8">
    <source>
        <dbReference type="ARBA" id="ARBA00023136"/>
    </source>
</evidence>
<evidence type="ECO:0000256" key="1">
    <source>
        <dbReference type="ARBA" id="ARBA00006139"/>
    </source>
</evidence>
<evidence type="ECO:0000256" key="2">
    <source>
        <dbReference type="ARBA" id="ARBA00022475"/>
    </source>
</evidence>
<dbReference type="GO" id="GO:0005886">
    <property type="term" value="C:plasma membrane"/>
    <property type="evidence" value="ECO:0007669"/>
    <property type="project" value="UniProtKB-SubCell"/>
</dbReference>
<feature type="active site" evidence="9">
    <location>
        <position position="197"/>
    </location>
</feature>
<evidence type="ECO:0000256" key="6">
    <source>
        <dbReference type="ARBA" id="ARBA00022801"/>
    </source>
</evidence>
<dbReference type="Proteomes" id="UP000276282">
    <property type="component" value="Unassembled WGS sequence"/>
</dbReference>
<evidence type="ECO:0000256" key="5">
    <source>
        <dbReference type="ARBA" id="ARBA00022750"/>
    </source>
</evidence>
<dbReference type="InterPro" id="IPR001872">
    <property type="entry name" value="Peptidase_A8"/>
</dbReference>
<dbReference type="HAMAP" id="MF_00161">
    <property type="entry name" value="LspA"/>
    <property type="match status" value="1"/>
</dbReference>
<reference evidence="11 12" key="1">
    <citation type="submission" date="2018-10" db="EMBL/GenBank/DDBJ databases">
        <title>Genomic Encyclopedia of Archaeal and Bacterial Type Strains, Phase II (KMG-II): from individual species to whole genera.</title>
        <authorList>
            <person name="Goeker M."/>
        </authorList>
    </citation>
    <scope>NUCLEOTIDE SEQUENCE [LARGE SCALE GENOMIC DNA]</scope>
    <source>
        <strain evidence="11 12">DSM 19839</strain>
    </source>
</reference>
<comment type="caution">
    <text evidence="11">The sequence shown here is derived from an EMBL/GenBank/DDBJ whole genome shotgun (WGS) entry which is preliminary data.</text>
</comment>
<dbReference type="AlphaFoldDB" id="A0A495PWT7"/>
<dbReference type="PANTHER" id="PTHR33695:SF1">
    <property type="entry name" value="LIPOPROTEIN SIGNAL PEPTIDASE"/>
    <property type="match status" value="1"/>
</dbReference>
<keyword evidence="5 9" id="KW-0064">Aspartyl protease</keyword>
<dbReference type="PANTHER" id="PTHR33695">
    <property type="entry name" value="LIPOPROTEIN SIGNAL PEPTIDASE"/>
    <property type="match status" value="1"/>
</dbReference>
<proteinExistence type="inferred from homology"/>
<dbReference type="PRINTS" id="PR00781">
    <property type="entry name" value="LIPOSIGPTASE"/>
</dbReference>
<gene>
    <name evidence="9" type="primary">lspA</name>
    <name evidence="11" type="ORF">BC962_0582</name>
</gene>
<keyword evidence="6 9" id="KW-0378">Hydrolase</keyword>